<dbReference type="GO" id="GO:0004364">
    <property type="term" value="F:glutathione transferase activity"/>
    <property type="evidence" value="ECO:0007669"/>
    <property type="project" value="TreeGrafter"/>
</dbReference>
<dbReference type="AlphaFoldDB" id="A0AAE3D3G7"/>
<dbReference type="GO" id="GO:0016034">
    <property type="term" value="F:maleylacetoacetate isomerase activity"/>
    <property type="evidence" value="ECO:0007669"/>
    <property type="project" value="TreeGrafter"/>
</dbReference>
<dbReference type="CDD" id="cd03205">
    <property type="entry name" value="GST_C_6"/>
    <property type="match status" value="1"/>
</dbReference>
<sequence>MKILYSPTSPYSSKVRMAANYCDLAFTEELVDVYSDPSQLLEVNPLGKIPTLLEEDGVAVYDSRAIMQYLDRKSGRKLFPRNPAKRSEAEKLEALCDGVMDALLAIRFEPMFHAPEKIEQAWIDRQWSKVVRALDHLNANLPRTSKNLHGGHFALAALVAYLGLRFEGEWERGRSKLKNWPDKFSRFFPEFEKLKPQV</sequence>
<feature type="domain" description="GST N-terminal" evidence="1">
    <location>
        <begin position="1"/>
        <end position="78"/>
    </location>
</feature>
<dbReference type="PANTHER" id="PTHR42673">
    <property type="entry name" value="MALEYLACETOACETATE ISOMERASE"/>
    <property type="match status" value="1"/>
</dbReference>
<comment type="caution">
    <text evidence="2">The sequence shown here is derived from an EMBL/GenBank/DDBJ whole genome shotgun (WGS) entry which is preliminary data.</text>
</comment>
<dbReference type="GO" id="GO:0006749">
    <property type="term" value="P:glutathione metabolic process"/>
    <property type="evidence" value="ECO:0007669"/>
    <property type="project" value="TreeGrafter"/>
</dbReference>
<dbReference type="PROSITE" id="PS50404">
    <property type="entry name" value="GST_NTER"/>
    <property type="match status" value="1"/>
</dbReference>
<name>A0AAE3D3G7_9HYPH</name>
<dbReference type="InterPro" id="IPR004045">
    <property type="entry name" value="Glutathione_S-Trfase_N"/>
</dbReference>
<dbReference type="InterPro" id="IPR036282">
    <property type="entry name" value="Glutathione-S-Trfase_C_sf"/>
</dbReference>
<dbReference type="GO" id="GO:0006559">
    <property type="term" value="P:L-phenylalanine catabolic process"/>
    <property type="evidence" value="ECO:0007669"/>
    <property type="project" value="TreeGrafter"/>
</dbReference>
<accession>A0AAE3D3G7</accession>
<keyword evidence="3" id="KW-1185">Reference proteome</keyword>
<evidence type="ECO:0000259" key="1">
    <source>
        <dbReference type="PROSITE" id="PS50404"/>
    </source>
</evidence>
<dbReference type="InterPro" id="IPR040079">
    <property type="entry name" value="Glutathione_S-Trfase"/>
</dbReference>
<dbReference type="Proteomes" id="UP001196509">
    <property type="component" value="Unassembled WGS sequence"/>
</dbReference>
<reference evidence="2" key="1">
    <citation type="submission" date="2021-08" db="EMBL/GenBank/DDBJ databases">
        <title>Hoeflea bacterium WL0058 sp. nov., isolated from the sediment.</title>
        <authorList>
            <person name="Wang L."/>
            <person name="Zhang D."/>
        </authorList>
    </citation>
    <scope>NUCLEOTIDE SEQUENCE</scope>
    <source>
        <strain evidence="2">WL0058</strain>
    </source>
</reference>
<dbReference type="CDD" id="cd03049">
    <property type="entry name" value="GST_N_3"/>
    <property type="match status" value="1"/>
</dbReference>
<dbReference type="SUPFAM" id="SSF52833">
    <property type="entry name" value="Thioredoxin-like"/>
    <property type="match status" value="1"/>
</dbReference>
<evidence type="ECO:0000313" key="3">
    <source>
        <dbReference type="Proteomes" id="UP001196509"/>
    </source>
</evidence>
<dbReference type="Pfam" id="PF13409">
    <property type="entry name" value="GST_N_2"/>
    <property type="match status" value="1"/>
</dbReference>
<dbReference type="Gene3D" id="3.40.30.10">
    <property type="entry name" value="Glutaredoxin"/>
    <property type="match status" value="1"/>
</dbReference>
<organism evidence="2 3">
    <name type="scientific">Flavimaribacter sediminis</name>
    <dbReference type="NCBI Taxonomy" id="2865987"/>
    <lineage>
        <taxon>Bacteria</taxon>
        <taxon>Pseudomonadati</taxon>
        <taxon>Pseudomonadota</taxon>
        <taxon>Alphaproteobacteria</taxon>
        <taxon>Hyphomicrobiales</taxon>
        <taxon>Rhizobiaceae</taxon>
        <taxon>Flavimaribacter</taxon>
    </lineage>
</organism>
<dbReference type="InterPro" id="IPR036249">
    <property type="entry name" value="Thioredoxin-like_sf"/>
</dbReference>
<dbReference type="EMBL" id="JAICBX010000004">
    <property type="protein sequence ID" value="MBW8639653.1"/>
    <property type="molecule type" value="Genomic_DNA"/>
</dbReference>
<proteinExistence type="predicted"/>
<dbReference type="SFLD" id="SFLDS00019">
    <property type="entry name" value="Glutathione_Transferase_(cytos"/>
    <property type="match status" value="1"/>
</dbReference>
<gene>
    <name evidence="2" type="ORF">K1W69_20840</name>
</gene>
<evidence type="ECO:0000313" key="2">
    <source>
        <dbReference type="EMBL" id="MBW8639653.1"/>
    </source>
</evidence>
<dbReference type="PANTHER" id="PTHR42673:SF4">
    <property type="entry name" value="MALEYLACETOACETATE ISOMERASE"/>
    <property type="match status" value="1"/>
</dbReference>
<dbReference type="Gene3D" id="1.20.1050.10">
    <property type="match status" value="1"/>
</dbReference>
<protein>
    <submittedName>
        <fullName evidence="2">Glutathione S-transferase family protein</fullName>
    </submittedName>
</protein>
<dbReference type="RefSeq" id="WP_220230368.1">
    <property type="nucleotide sequence ID" value="NZ_JAICBX010000004.1"/>
</dbReference>
<dbReference type="SUPFAM" id="SSF47616">
    <property type="entry name" value="GST C-terminal domain-like"/>
    <property type="match status" value="1"/>
</dbReference>